<evidence type="ECO:0000313" key="3">
    <source>
        <dbReference type="Proteomes" id="UP000198817"/>
    </source>
</evidence>
<organism evidence="2 3">
    <name type="scientific">Eubacterium pyruvativorans</name>
    <dbReference type="NCBI Taxonomy" id="155865"/>
    <lineage>
        <taxon>Bacteria</taxon>
        <taxon>Bacillati</taxon>
        <taxon>Bacillota</taxon>
        <taxon>Clostridia</taxon>
        <taxon>Eubacteriales</taxon>
        <taxon>Eubacteriaceae</taxon>
        <taxon>Eubacterium</taxon>
    </lineage>
</organism>
<name>A0A1I7IKI7_9FIRM</name>
<dbReference type="Pfam" id="PF19700">
    <property type="entry name" value="DUF6198"/>
    <property type="match status" value="1"/>
</dbReference>
<feature type="transmembrane region" description="Helical" evidence="1">
    <location>
        <begin position="23"/>
        <end position="54"/>
    </location>
</feature>
<protein>
    <recommendedName>
        <fullName evidence="4">Membrane protein YczE</fullName>
    </recommendedName>
</protein>
<keyword evidence="1" id="KW-1133">Transmembrane helix</keyword>
<keyword evidence="1" id="KW-0812">Transmembrane</keyword>
<feature type="transmembrane region" description="Helical" evidence="1">
    <location>
        <begin position="171"/>
        <end position="194"/>
    </location>
</feature>
<accession>A0A1I7IKI7</accession>
<feature type="transmembrane region" description="Helical" evidence="1">
    <location>
        <begin position="119"/>
        <end position="138"/>
    </location>
</feature>
<dbReference type="AlphaFoldDB" id="A0A1I7IKI7"/>
<sequence>MPVRKYLNSKSMKNNNKKTLKKLAILVIGSIIAAYGITLALYAGFGGATLAVLWQGLARTFHISIGTASFVVALGMILFALIYEKSQIHIGTVLYQIVYSTCVDLFANCHIYSTYKWINFLIMLLGVVLFAVGTGLYASASLGRGSYEAVTFALAEKNHWQIKFVRMALDILAVVTGVLLGGKFGVCTLITVIISGPIIQFVNAKAKQVLKI</sequence>
<keyword evidence="1" id="KW-0472">Membrane</keyword>
<dbReference type="PANTHER" id="PTHR40078:SF1">
    <property type="entry name" value="INTEGRAL MEMBRANE PROTEIN"/>
    <property type="match status" value="1"/>
</dbReference>
<evidence type="ECO:0000313" key="2">
    <source>
        <dbReference type="EMBL" id="SFU73439.1"/>
    </source>
</evidence>
<feature type="transmembrane region" description="Helical" evidence="1">
    <location>
        <begin position="60"/>
        <end position="81"/>
    </location>
</feature>
<dbReference type="PANTHER" id="PTHR40078">
    <property type="entry name" value="INTEGRAL MEMBRANE PROTEIN-RELATED"/>
    <property type="match status" value="1"/>
</dbReference>
<proteinExistence type="predicted"/>
<evidence type="ECO:0008006" key="4">
    <source>
        <dbReference type="Google" id="ProtNLM"/>
    </source>
</evidence>
<gene>
    <name evidence="2" type="ORF">SAMN05216508_1516</name>
</gene>
<dbReference type="EMBL" id="FPBT01000051">
    <property type="protein sequence ID" value="SFU73439.1"/>
    <property type="molecule type" value="Genomic_DNA"/>
</dbReference>
<dbReference type="InterPro" id="IPR038750">
    <property type="entry name" value="YczE/YyaS-like"/>
</dbReference>
<reference evidence="2 3" key="1">
    <citation type="submission" date="2016-10" db="EMBL/GenBank/DDBJ databases">
        <authorList>
            <person name="de Groot N.N."/>
        </authorList>
    </citation>
    <scope>NUCLEOTIDE SEQUENCE [LARGE SCALE GENOMIC DNA]</scope>
    <source>
        <strain evidence="2 3">KHGC13</strain>
    </source>
</reference>
<evidence type="ECO:0000256" key="1">
    <source>
        <dbReference type="SAM" id="Phobius"/>
    </source>
</evidence>
<keyword evidence="3" id="KW-1185">Reference proteome</keyword>
<dbReference type="Proteomes" id="UP000198817">
    <property type="component" value="Unassembled WGS sequence"/>
</dbReference>